<name>A0ABQ4TYU8_9HYPH</name>
<dbReference type="Pfam" id="PF11663">
    <property type="entry name" value="Toxin_YhaV"/>
    <property type="match status" value="1"/>
</dbReference>
<protein>
    <submittedName>
        <fullName evidence="1">Ribonuclease toxin YhaV</fullName>
    </submittedName>
</protein>
<accession>A0ABQ4TYU8</accession>
<dbReference type="EMBL" id="BPRB01000116">
    <property type="protein sequence ID" value="GJE60084.1"/>
    <property type="molecule type" value="Genomic_DNA"/>
</dbReference>
<reference evidence="1" key="2">
    <citation type="submission" date="2021-08" db="EMBL/GenBank/DDBJ databases">
        <authorList>
            <person name="Tani A."/>
            <person name="Ola A."/>
            <person name="Ogura Y."/>
            <person name="Katsura K."/>
            <person name="Hayashi T."/>
        </authorList>
    </citation>
    <scope>NUCLEOTIDE SEQUENCE</scope>
    <source>
        <strain evidence="1">DSM 23632</strain>
    </source>
</reference>
<sequence>MVVDGWTILGHPLLLDQLGRLTSAVEAAKAADPEDYRSTARAKLLAMLRKLLFETIPADPTRKEYRQAHTPGKARKHWFRVKFGNGRFRLFFRFDSKTKIVIFAWVNDGNTLGTYGSRTDAYSVFKGMLDKGNPPDDWEALHAAASAEPVVKRLDEAKPK</sequence>
<gene>
    <name evidence="1" type="primary">yhaV</name>
    <name evidence="1" type="ORF">MPOCJGCO_2194</name>
</gene>
<dbReference type="Proteomes" id="UP001055057">
    <property type="component" value="Unassembled WGS sequence"/>
</dbReference>
<evidence type="ECO:0000313" key="2">
    <source>
        <dbReference type="Proteomes" id="UP001055057"/>
    </source>
</evidence>
<comment type="caution">
    <text evidence="1">The sequence shown here is derived from an EMBL/GenBank/DDBJ whole genome shotgun (WGS) entry which is preliminary data.</text>
</comment>
<keyword evidence="2" id="KW-1185">Reference proteome</keyword>
<dbReference type="InterPro" id="IPR021679">
    <property type="entry name" value="Toxin_endonuclease_YhaV"/>
</dbReference>
<proteinExistence type="predicted"/>
<evidence type="ECO:0000313" key="1">
    <source>
        <dbReference type="EMBL" id="GJE60084.1"/>
    </source>
</evidence>
<reference evidence="1" key="1">
    <citation type="journal article" date="2021" name="Front. Microbiol.">
        <title>Comprehensive Comparative Genomics and Phenotyping of Methylobacterium Species.</title>
        <authorList>
            <person name="Alessa O."/>
            <person name="Ogura Y."/>
            <person name="Fujitani Y."/>
            <person name="Takami H."/>
            <person name="Hayashi T."/>
            <person name="Sahin N."/>
            <person name="Tani A."/>
        </authorList>
    </citation>
    <scope>NUCLEOTIDE SEQUENCE</scope>
    <source>
        <strain evidence="1">DSM 23632</strain>
    </source>
</reference>
<organism evidence="1 2">
    <name type="scientific">Methylobacterium trifolii</name>
    <dbReference type="NCBI Taxonomy" id="1003092"/>
    <lineage>
        <taxon>Bacteria</taxon>
        <taxon>Pseudomonadati</taxon>
        <taxon>Pseudomonadota</taxon>
        <taxon>Alphaproteobacteria</taxon>
        <taxon>Hyphomicrobiales</taxon>
        <taxon>Methylobacteriaceae</taxon>
        <taxon>Methylobacterium</taxon>
    </lineage>
</organism>
<dbReference type="RefSeq" id="WP_238182627.1">
    <property type="nucleotide sequence ID" value="NZ_BPRB01000116.1"/>
</dbReference>